<sequence length="384" mass="45173">MNKPTLGYWDLRGLGQPIRLMLAYAGVDYVDKRYTLGPDMDRSEWLKDKFNLGLDFPNLPYYIDGDVKMTQSMAILRYLARKYNMDGSNEQERVRISMAEQQYMCRIKVMVPEVYGQFENLKKFVERFESLPRVSDYIKKQTPKTFNAAMAKWNEILNRFLRNLFHFCSKQTKTTMSQPILGYWDIRGYAQPIRLLLTYSGVDFVDKRYQIGPAPDFDRSQWLNEKFNLGLDFPNLPYYIDGDMKMTQTFAILRYLGRKYKLNGSNDHEEIRISMAEQQTKDMMAAMIRVCYDANCDKLKPDYLKSLPDCLKLMSKFVGEHAFVAGANISYVDFYLYEYLCRVKVMVPEVFERMESLPRVSDYIKKQQPKTFNAPTSKWNASYA</sequence>
<accession>A0ABQ8JSN2</accession>
<dbReference type="EC" id="2.5.1.18" evidence="2"/>
<dbReference type="InterPro" id="IPR004046">
    <property type="entry name" value="GST_C"/>
</dbReference>
<gene>
    <name evidence="6" type="primary">GSTM3_1</name>
    <name evidence="6" type="ORF">DERP_005909</name>
</gene>
<evidence type="ECO:0000259" key="5">
    <source>
        <dbReference type="PROSITE" id="PS50405"/>
    </source>
</evidence>
<dbReference type="InterPro" id="IPR036249">
    <property type="entry name" value="Thioredoxin-like_sf"/>
</dbReference>
<feature type="domain" description="GST C-terminal" evidence="5">
    <location>
        <begin position="266"/>
        <end position="384"/>
    </location>
</feature>
<proteinExistence type="inferred from homology"/>
<protein>
    <recommendedName>
        <fullName evidence="2">glutathione transferase</fullName>
        <ecNumber evidence="2">2.5.1.18</ecNumber>
    </recommendedName>
</protein>
<feature type="domain" description="GST N-terminal" evidence="4">
    <location>
        <begin position="177"/>
        <end position="264"/>
    </location>
</feature>
<dbReference type="SFLD" id="SFLDS00019">
    <property type="entry name" value="Glutathione_Transferase_(cytos"/>
    <property type="match status" value="2"/>
</dbReference>
<reference evidence="6 7" key="2">
    <citation type="journal article" date="2022" name="Mol. Biol. Evol.">
        <title>Comparative Genomics Reveals Insights into the Divergent Evolution of Astigmatic Mites and Household Pest Adaptations.</title>
        <authorList>
            <person name="Xiong Q."/>
            <person name="Wan A.T."/>
            <person name="Liu X."/>
            <person name="Fung C.S."/>
            <person name="Xiao X."/>
            <person name="Malainual N."/>
            <person name="Hou J."/>
            <person name="Wang L."/>
            <person name="Wang M."/>
            <person name="Yang K.Y."/>
            <person name="Cui Y."/>
            <person name="Leung E.L."/>
            <person name="Nong W."/>
            <person name="Shin S.K."/>
            <person name="Au S.W."/>
            <person name="Jeong K.Y."/>
            <person name="Chew F.T."/>
            <person name="Hui J.H."/>
            <person name="Leung T.F."/>
            <person name="Tungtrongchitr A."/>
            <person name="Zhong N."/>
            <person name="Liu Z."/>
            <person name="Tsui S.K."/>
        </authorList>
    </citation>
    <scope>NUCLEOTIDE SEQUENCE [LARGE SCALE GENOMIC DNA]</scope>
    <source>
        <strain evidence="6">Derp</strain>
    </source>
</reference>
<dbReference type="PRINTS" id="PR01267">
    <property type="entry name" value="GSTRNSFRASEM"/>
</dbReference>
<dbReference type="CDD" id="cd03075">
    <property type="entry name" value="GST_N_Mu"/>
    <property type="match status" value="2"/>
</dbReference>
<dbReference type="InterPro" id="IPR050213">
    <property type="entry name" value="GST_superfamily"/>
</dbReference>
<comment type="caution">
    <text evidence="6">The sequence shown here is derived from an EMBL/GenBank/DDBJ whole genome shotgun (WGS) entry which is preliminary data.</text>
</comment>
<dbReference type="PANTHER" id="PTHR11571:SF253">
    <property type="entry name" value="S-TRANSFERASE, PUTATIVE-RELATED"/>
    <property type="match status" value="1"/>
</dbReference>
<evidence type="ECO:0000259" key="4">
    <source>
        <dbReference type="PROSITE" id="PS50404"/>
    </source>
</evidence>
<feature type="domain" description="GST N-terminal" evidence="4">
    <location>
        <begin position="2"/>
        <end position="87"/>
    </location>
</feature>
<evidence type="ECO:0000256" key="2">
    <source>
        <dbReference type="ARBA" id="ARBA00012452"/>
    </source>
</evidence>
<dbReference type="InterPro" id="IPR010987">
    <property type="entry name" value="Glutathione-S-Trfase_C-like"/>
</dbReference>
<comment type="similarity">
    <text evidence="1">Belongs to the GST superfamily. Mu family.</text>
</comment>
<name>A0ABQ8JSN2_DERPT</name>
<dbReference type="Proteomes" id="UP000887458">
    <property type="component" value="Unassembled WGS sequence"/>
</dbReference>
<dbReference type="PROSITE" id="PS50404">
    <property type="entry name" value="GST_NTER"/>
    <property type="match status" value="2"/>
</dbReference>
<dbReference type="SFLD" id="SFLDG01205">
    <property type="entry name" value="AMPS.1"/>
    <property type="match status" value="1"/>
</dbReference>
<dbReference type="Gene3D" id="1.20.1050.130">
    <property type="match status" value="3"/>
</dbReference>
<evidence type="ECO:0000313" key="7">
    <source>
        <dbReference type="Proteomes" id="UP000887458"/>
    </source>
</evidence>
<dbReference type="EMBL" id="NJHN03000018">
    <property type="protein sequence ID" value="KAH9425306.1"/>
    <property type="molecule type" value="Genomic_DNA"/>
</dbReference>
<evidence type="ECO:0000313" key="6">
    <source>
        <dbReference type="EMBL" id="KAH9425306.1"/>
    </source>
</evidence>
<organism evidence="6 7">
    <name type="scientific">Dermatophagoides pteronyssinus</name>
    <name type="common">European house dust mite</name>
    <dbReference type="NCBI Taxonomy" id="6956"/>
    <lineage>
        <taxon>Eukaryota</taxon>
        <taxon>Metazoa</taxon>
        <taxon>Ecdysozoa</taxon>
        <taxon>Arthropoda</taxon>
        <taxon>Chelicerata</taxon>
        <taxon>Arachnida</taxon>
        <taxon>Acari</taxon>
        <taxon>Acariformes</taxon>
        <taxon>Sarcoptiformes</taxon>
        <taxon>Astigmata</taxon>
        <taxon>Psoroptidia</taxon>
        <taxon>Analgoidea</taxon>
        <taxon>Pyroglyphidae</taxon>
        <taxon>Dermatophagoidinae</taxon>
        <taxon>Dermatophagoides</taxon>
    </lineage>
</organism>
<keyword evidence="7" id="KW-1185">Reference proteome</keyword>
<dbReference type="InterPro" id="IPR003081">
    <property type="entry name" value="GST_mu"/>
</dbReference>
<dbReference type="InterPro" id="IPR004045">
    <property type="entry name" value="Glutathione_S-Trfase_N"/>
</dbReference>
<dbReference type="SUPFAM" id="SSF47616">
    <property type="entry name" value="GST C-terminal domain-like"/>
    <property type="match status" value="2"/>
</dbReference>
<dbReference type="InterPro" id="IPR040079">
    <property type="entry name" value="Glutathione_S-Trfase"/>
</dbReference>
<dbReference type="PANTHER" id="PTHR11571">
    <property type="entry name" value="GLUTATHIONE S-TRANSFERASE"/>
    <property type="match status" value="1"/>
</dbReference>
<dbReference type="InterPro" id="IPR036282">
    <property type="entry name" value="Glutathione-S-Trfase_C_sf"/>
</dbReference>
<dbReference type="Pfam" id="PF02798">
    <property type="entry name" value="GST_N"/>
    <property type="match status" value="2"/>
</dbReference>
<dbReference type="PROSITE" id="PS50405">
    <property type="entry name" value="GST_CTER"/>
    <property type="match status" value="1"/>
</dbReference>
<dbReference type="SFLD" id="SFLDG00363">
    <property type="entry name" value="AMPS_(cytGST):_Alpha-__Mu-__Pi"/>
    <property type="match status" value="1"/>
</dbReference>
<evidence type="ECO:0000256" key="3">
    <source>
        <dbReference type="ARBA" id="ARBA00022679"/>
    </source>
</evidence>
<dbReference type="SUPFAM" id="SSF52833">
    <property type="entry name" value="Thioredoxin-like"/>
    <property type="match status" value="2"/>
</dbReference>
<dbReference type="Pfam" id="PF14497">
    <property type="entry name" value="GST_C_3"/>
    <property type="match status" value="1"/>
</dbReference>
<keyword evidence="3" id="KW-0808">Transferase</keyword>
<reference evidence="6 7" key="1">
    <citation type="journal article" date="2018" name="J. Allergy Clin. Immunol.">
        <title>High-quality assembly of Dermatophagoides pteronyssinus genome and transcriptome reveals a wide range of novel allergens.</title>
        <authorList>
            <person name="Liu X.Y."/>
            <person name="Yang K.Y."/>
            <person name="Wang M.Q."/>
            <person name="Kwok J.S."/>
            <person name="Zeng X."/>
            <person name="Yang Z."/>
            <person name="Xiao X.J."/>
            <person name="Lau C.P."/>
            <person name="Li Y."/>
            <person name="Huang Z.M."/>
            <person name="Ba J.G."/>
            <person name="Yim A.K."/>
            <person name="Ouyang C.Y."/>
            <person name="Ngai S.M."/>
            <person name="Chan T.F."/>
            <person name="Leung E.L."/>
            <person name="Liu L."/>
            <person name="Liu Z.G."/>
            <person name="Tsui S.K."/>
        </authorList>
    </citation>
    <scope>NUCLEOTIDE SEQUENCE [LARGE SCALE GENOMIC DNA]</scope>
    <source>
        <strain evidence="6">Derp</strain>
    </source>
</reference>
<evidence type="ECO:0000256" key="1">
    <source>
        <dbReference type="ARBA" id="ARBA00005861"/>
    </source>
</evidence>